<dbReference type="PANTHER" id="PTHR31084">
    <property type="entry name" value="ALPHA-L-FUCOSIDASE 2"/>
    <property type="match status" value="1"/>
</dbReference>
<evidence type="ECO:0000313" key="5">
    <source>
        <dbReference type="Proteomes" id="UP000027982"/>
    </source>
</evidence>
<dbReference type="InterPro" id="IPR012341">
    <property type="entry name" value="6hp_glycosidase-like_sf"/>
</dbReference>
<protein>
    <submittedName>
        <fullName evidence="4">Putative large secreted protein</fullName>
    </submittedName>
</protein>
<feature type="domain" description="Glycosyl hydrolase family 95 N-terminal" evidence="1">
    <location>
        <begin position="33"/>
        <end position="275"/>
    </location>
</feature>
<dbReference type="InterPro" id="IPR016518">
    <property type="entry name" value="Alpha-L-fucosidase"/>
</dbReference>
<feature type="domain" description="Alpha fucosidase A-like C-terminal" evidence="2">
    <location>
        <begin position="703"/>
        <end position="760"/>
    </location>
</feature>
<dbReference type="HOGENOM" id="CLU_004617_2_2_0"/>
<feature type="domain" description="Glycosyl hydrolase family 95 catalytic" evidence="3">
    <location>
        <begin position="295"/>
        <end position="701"/>
    </location>
</feature>
<dbReference type="EMBL" id="CP007139">
    <property type="protein sequence ID" value="AIE85092.1"/>
    <property type="molecule type" value="Genomic_DNA"/>
</dbReference>
<dbReference type="InterPro" id="IPR027414">
    <property type="entry name" value="GH95_N_dom"/>
</dbReference>
<dbReference type="AlphaFoldDB" id="A0A068NP01"/>
<dbReference type="eggNOG" id="COG1554">
    <property type="taxonomic scope" value="Bacteria"/>
</dbReference>
<dbReference type="GO" id="GO:0005975">
    <property type="term" value="P:carbohydrate metabolic process"/>
    <property type="evidence" value="ECO:0007669"/>
    <property type="project" value="InterPro"/>
</dbReference>
<evidence type="ECO:0000313" key="4">
    <source>
        <dbReference type="EMBL" id="AIE85092.1"/>
    </source>
</evidence>
<organism evidence="4 5">
    <name type="scientific">Fimbriimonas ginsengisoli Gsoil 348</name>
    <dbReference type="NCBI Taxonomy" id="661478"/>
    <lineage>
        <taxon>Bacteria</taxon>
        <taxon>Bacillati</taxon>
        <taxon>Armatimonadota</taxon>
        <taxon>Fimbriimonadia</taxon>
        <taxon>Fimbriimonadales</taxon>
        <taxon>Fimbriimonadaceae</taxon>
        <taxon>Fimbriimonas</taxon>
    </lineage>
</organism>
<evidence type="ECO:0000259" key="3">
    <source>
        <dbReference type="Pfam" id="PF22124"/>
    </source>
</evidence>
<dbReference type="Proteomes" id="UP000027982">
    <property type="component" value="Chromosome"/>
</dbReference>
<dbReference type="PIRSF" id="PIRSF007663">
    <property type="entry name" value="UCP007663"/>
    <property type="match status" value="1"/>
</dbReference>
<dbReference type="InterPro" id="IPR054363">
    <property type="entry name" value="GH95_cat"/>
</dbReference>
<dbReference type="KEGG" id="fgi:OP10G_1724"/>
<dbReference type="GO" id="GO:0004560">
    <property type="term" value="F:alpha-L-fucosidase activity"/>
    <property type="evidence" value="ECO:0007669"/>
    <property type="project" value="InterPro"/>
</dbReference>
<gene>
    <name evidence="4" type="ORF">OP10G_1724</name>
</gene>
<dbReference type="InterPro" id="IPR008928">
    <property type="entry name" value="6-hairpin_glycosidase_sf"/>
</dbReference>
<accession>A0A068NP01</accession>
<dbReference type="Pfam" id="PF22124">
    <property type="entry name" value="Glyco_hydro_95_cat"/>
    <property type="match status" value="1"/>
</dbReference>
<dbReference type="STRING" id="661478.OP10G_1724"/>
<proteinExistence type="predicted"/>
<reference evidence="4 5" key="1">
    <citation type="journal article" date="2014" name="PLoS ONE">
        <title>The first complete genome sequence of the class fimbriimonadia in the phylum armatimonadetes.</title>
        <authorList>
            <person name="Hu Z.Y."/>
            <person name="Wang Y.Z."/>
            <person name="Im W.T."/>
            <person name="Wang S.Y."/>
            <person name="Zhao G.P."/>
            <person name="Zheng H.J."/>
            <person name="Quan Z.X."/>
        </authorList>
    </citation>
    <scope>NUCLEOTIDE SEQUENCE [LARGE SCALE GENOMIC DNA]</scope>
    <source>
        <strain evidence="4">Gsoil 348</strain>
    </source>
</reference>
<dbReference type="Pfam" id="PF21307">
    <property type="entry name" value="Glyco_hydro_95_C"/>
    <property type="match status" value="1"/>
</dbReference>
<name>A0A068NP01_FIMGI</name>
<evidence type="ECO:0000259" key="2">
    <source>
        <dbReference type="Pfam" id="PF21307"/>
    </source>
</evidence>
<evidence type="ECO:0000259" key="1">
    <source>
        <dbReference type="Pfam" id="PF14498"/>
    </source>
</evidence>
<dbReference type="PANTHER" id="PTHR31084:SF0">
    <property type="entry name" value="ALPHA-L-FUCOSIDASE 2"/>
    <property type="match status" value="1"/>
</dbReference>
<keyword evidence="5" id="KW-1185">Reference proteome</keyword>
<dbReference type="InterPro" id="IPR049053">
    <property type="entry name" value="AFCA-like_C"/>
</dbReference>
<dbReference type="Gene3D" id="1.50.10.10">
    <property type="match status" value="1"/>
</dbReference>
<dbReference type="Pfam" id="PF14498">
    <property type="entry name" value="Glyco_hyd_65N_2"/>
    <property type="match status" value="1"/>
</dbReference>
<sequence>MPPDTIRFMNLLAAALTLATPGAQPDLDPAMNLWFTQPAAAFTESAPLGNGRLGAMVFGGVGHERVVLNESTMWSGSPQDADQEDAVKVLPEIRRLLLAGENRKAQELLQANFVCKGPGSGSGAGKDGPYGCYQIFANLEIDTPHSNPSNYRRALDLSQALATVDYSADGTTYHREAFASAPAGVVAYRFTADAKKRISFVARLSRPERATVRAEGSDLILSGQLASGNPAIPGVRFEGRLRVITKGGRQFTDAAGVHVENSDEATILFSAGTDLADKEFAAHASAHVKKAARKGYAKLLAEHVKEHQSFFNRVHLDLPAGRIARRPTPERLDAVKNGEEDPSLAALYFNYGRYLLIGSSRPDSPLPANLQGIWAEELQTPWNGDFHLDINVQMNYWLAEVGNLADCHMPLIRFVRTLVPNGQKTAKAYYGAHGWVAHVITNPWHYTSPGEGAQWGSTCTGGAWLCEHLWEHYAFNPDLNYLKQIYPIIRSSAEFFLDMLIEEPEHHWLVTAPSNSPENAYIDPKDGPLNTCMGPTMDSQILDELFGNVAEAAETLHVDMPLRARLMQARSRLAPTRIGKYGQIMEWLQDYEEAEPHHRHTSHLYALYPSNGISPDRTPELAAAARKTLERRGDESTGWSLAWRVCFWARLRDGEHAGLLLKRLLRPAGRGSGSYPNLFDAHPPFQIDGNFGGAAGIAEMLLQSQDGVIRLLPAIPKEWGAKGSVRGLRARNGLTVNFSWANGKITTHQILGPGAGDAVIQMP</sequence>
<dbReference type="SUPFAM" id="SSF48208">
    <property type="entry name" value="Six-hairpin glycosidases"/>
    <property type="match status" value="1"/>
</dbReference>